<keyword evidence="3" id="KW-1185">Reference proteome</keyword>
<sequence length="128" mass="14182">MRLLLDTHLLLWAALRPTALSPQAVKLMGDSGNELSFSVVTIWEVVIKLGRGRADFEIDPVVFRDNLRRGGYHEIGVVAEHVLAVRDLPPIHGDPFDRLLLAQARIENLTLLTADGLLARYPGPVLKV</sequence>
<dbReference type="PANTHER" id="PTHR36173:SF2">
    <property type="entry name" value="RIBONUCLEASE VAPC16"/>
    <property type="match status" value="1"/>
</dbReference>
<dbReference type="AlphaFoldDB" id="A0A916ZYL6"/>
<accession>A0A916ZYL6</accession>
<evidence type="ECO:0000313" key="2">
    <source>
        <dbReference type="EMBL" id="GGE18690.1"/>
    </source>
</evidence>
<dbReference type="InterPro" id="IPR029060">
    <property type="entry name" value="PIN-like_dom_sf"/>
</dbReference>
<dbReference type="EMBL" id="BMIQ01000008">
    <property type="protein sequence ID" value="GGE18690.1"/>
    <property type="molecule type" value="Genomic_DNA"/>
</dbReference>
<protein>
    <submittedName>
        <fullName evidence="2">Twitching motility protein PilT</fullName>
    </submittedName>
</protein>
<evidence type="ECO:0000313" key="3">
    <source>
        <dbReference type="Proteomes" id="UP000644699"/>
    </source>
</evidence>
<dbReference type="SUPFAM" id="SSF88723">
    <property type="entry name" value="PIN domain-like"/>
    <property type="match status" value="1"/>
</dbReference>
<proteinExistence type="predicted"/>
<organism evidence="2 3">
    <name type="scientific">Aureimonas endophytica</name>
    <dbReference type="NCBI Taxonomy" id="2027858"/>
    <lineage>
        <taxon>Bacteria</taxon>
        <taxon>Pseudomonadati</taxon>
        <taxon>Pseudomonadota</taxon>
        <taxon>Alphaproteobacteria</taxon>
        <taxon>Hyphomicrobiales</taxon>
        <taxon>Aurantimonadaceae</taxon>
        <taxon>Aureimonas</taxon>
    </lineage>
</organism>
<dbReference type="RefSeq" id="WP_188912049.1">
    <property type="nucleotide sequence ID" value="NZ_BMIQ01000008.1"/>
</dbReference>
<feature type="domain" description="PIN" evidence="1">
    <location>
        <begin position="4"/>
        <end position="122"/>
    </location>
</feature>
<comment type="caution">
    <text evidence="2">The sequence shown here is derived from an EMBL/GenBank/DDBJ whole genome shotgun (WGS) entry which is preliminary data.</text>
</comment>
<name>A0A916ZYL6_9HYPH</name>
<gene>
    <name evidence="2" type="ORF">GCM10011390_42340</name>
</gene>
<reference evidence="2" key="1">
    <citation type="journal article" date="2014" name="Int. J. Syst. Evol. Microbiol.">
        <title>Complete genome sequence of Corynebacterium casei LMG S-19264T (=DSM 44701T), isolated from a smear-ripened cheese.</title>
        <authorList>
            <consortium name="US DOE Joint Genome Institute (JGI-PGF)"/>
            <person name="Walter F."/>
            <person name="Albersmeier A."/>
            <person name="Kalinowski J."/>
            <person name="Ruckert C."/>
        </authorList>
    </citation>
    <scope>NUCLEOTIDE SEQUENCE</scope>
    <source>
        <strain evidence="2">CGMCC 1.15367</strain>
    </source>
</reference>
<reference evidence="2" key="2">
    <citation type="submission" date="2020-09" db="EMBL/GenBank/DDBJ databases">
        <authorList>
            <person name="Sun Q."/>
            <person name="Zhou Y."/>
        </authorList>
    </citation>
    <scope>NUCLEOTIDE SEQUENCE</scope>
    <source>
        <strain evidence="2">CGMCC 1.15367</strain>
    </source>
</reference>
<dbReference type="InterPro" id="IPR002716">
    <property type="entry name" value="PIN_dom"/>
</dbReference>
<dbReference type="CDD" id="cd09872">
    <property type="entry name" value="PIN_Sll0205-like"/>
    <property type="match status" value="1"/>
</dbReference>
<dbReference type="Proteomes" id="UP000644699">
    <property type="component" value="Unassembled WGS sequence"/>
</dbReference>
<dbReference type="Pfam" id="PF01850">
    <property type="entry name" value="PIN"/>
    <property type="match status" value="1"/>
</dbReference>
<dbReference type="PANTHER" id="PTHR36173">
    <property type="entry name" value="RIBONUCLEASE VAPC16-RELATED"/>
    <property type="match status" value="1"/>
</dbReference>
<dbReference type="InterPro" id="IPR041705">
    <property type="entry name" value="PIN_Sll0205"/>
</dbReference>
<evidence type="ECO:0000259" key="1">
    <source>
        <dbReference type="Pfam" id="PF01850"/>
    </source>
</evidence>
<dbReference type="InterPro" id="IPR052919">
    <property type="entry name" value="TA_system_RNase"/>
</dbReference>